<dbReference type="SMART" id="SM00356">
    <property type="entry name" value="ZnF_C3H1"/>
    <property type="match status" value="2"/>
</dbReference>
<evidence type="ECO:0000313" key="6">
    <source>
        <dbReference type="EMBL" id="CAG8604149.1"/>
    </source>
</evidence>
<dbReference type="Pfam" id="PF14608">
    <property type="entry name" value="zf-CCCH_2"/>
    <property type="match status" value="1"/>
</dbReference>
<evidence type="ECO:0000259" key="5">
    <source>
        <dbReference type="PROSITE" id="PS50103"/>
    </source>
</evidence>
<accession>A0A9N9CLD8</accession>
<evidence type="ECO:0000313" key="7">
    <source>
        <dbReference type="Proteomes" id="UP000789831"/>
    </source>
</evidence>
<proteinExistence type="predicted"/>
<name>A0A9N9CLD8_9GLOM</name>
<keyword evidence="2 4" id="KW-0863">Zinc-finger</keyword>
<dbReference type="InterPro" id="IPR036855">
    <property type="entry name" value="Znf_CCCH_sf"/>
</dbReference>
<comment type="caution">
    <text evidence="6">The sequence shown here is derived from an EMBL/GenBank/DDBJ whole genome shotgun (WGS) entry which is preliminary data.</text>
</comment>
<dbReference type="PANTHER" id="PTHR15725:SF14">
    <property type="entry name" value="ZINC FINGER CCCH DOMAIN-CONTAINING PROTEIN 11A"/>
    <property type="match status" value="1"/>
</dbReference>
<dbReference type="Proteomes" id="UP000789831">
    <property type="component" value="Unassembled WGS sequence"/>
</dbReference>
<dbReference type="PANTHER" id="PTHR15725">
    <property type="entry name" value="ZN-FINGER, C-X8-C-X5-C-X3-H TYPE-CONTAINING"/>
    <property type="match status" value="1"/>
</dbReference>
<feature type="non-terminal residue" evidence="6">
    <location>
        <position position="1"/>
    </location>
</feature>
<evidence type="ECO:0000256" key="4">
    <source>
        <dbReference type="PROSITE-ProRule" id="PRU00723"/>
    </source>
</evidence>
<dbReference type="EMBL" id="CAJVPL010002235">
    <property type="protein sequence ID" value="CAG8604149.1"/>
    <property type="molecule type" value="Genomic_DNA"/>
</dbReference>
<evidence type="ECO:0000256" key="1">
    <source>
        <dbReference type="ARBA" id="ARBA00022723"/>
    </source>
</evidence>
<dbReference type="SUPFAM" id="SSF90229">
    <property type="entry name" value="CCCH zinc finger"/>
    <property type="match status" value="2"/>
</dbReference>
<feature type="domain" description="C3H1-type" evidence="5">
    <location>
        <begin position="59"/>
        <end position="86"/>
    </location>
</feature>
<dbReference type="Pfam" id="PF18345">
    <property type="entry name" value="zf_CCCH_4"/>
    <property type="match status" value="1"/>
</dbReference>
<reference evidence="6" key="1">
    <citation type="submission" date="2021-06" db="EMBL/GenBank/DDBJ databases">
        <authorList>
            <person name="Kallberg Y."/>
            <person name="Tangrot J."/>
            <person name="Rosling A."/>
        </authorList>
    </citation>
    <scope>NUCLEOTIDE SEQUENCE</scope>
    <source>
        <strain evidence="6">MT106</strain>
    </source>
</reference>
<dbReference type="AlphaFoldDB" id="A0A9N9CLD8"/>
<keyword evidence="3 4" id="KW-0862">Zinc</keyword>
<dbReference type="OrthoDB" id="250836at2759"/>
<protein>
    <submittedName>
        <fullName evidence="6">11632_t:CDS:1</fullName>
    </submittedName>
</protein>
<dbReference type="InterPro" id="IPR000571">
    <property type="entry name" value="Znf_CCCH"/>
</dbReference>
<dbReference type="Gene3D" id="4.10.1000.10">
    <property type="entry name" value="Zinc finger, CCCH-type"/>
    <property type="match status" value="1"/>
</dbReference>
<keyword evidence="7" id="KW-1185">Reference proteome</keyword>
<keyword evidence="1 4" id="KW-0479">Metal-binding</keyword>
<evidence type="ECO:0000256" key="2">
    <source>
        <dbReference type="ARBA" id="ARBA00022771"/>
    </source>
</evidence>
<dbReference type="GO" id="GO:0008270">
    <property type="term" value="F:zinc ion binding"/>
    <property type="evidence" value="ECO:0007669"/>
    <property type="project" value="UniProtKB-KW"/>
</dbReference>
<feature type="domain" description="C3H1-type" evidence="5">
    <location>
        <begin position="7"/>
        <end position="29"/>
    </location>
</feature>
<gene>
    <name evidence="6" type="ORF">AGERDE_LOCUS9252</name>
</gene>
<sequence length="180" mass="20087">MSQFNIQCVYFKAGFCKKGDSCPFLHTNTGSSSSFSIGCGGHNNNSLSNAIKKDYQFVGHPQVCKFFNRPSGCARGTECSFLHEHPELYKSEPTSKAIVIDNEKDALFITTPAVDNKRVTNLEEICYNEVTDSVDNEISYEDPEPMVIDDFVPIPVDVSAFRSKYQMDDLIFLGEESLGK</sequence>
<feature type="zinc finger region" description="C3H1-type" evidence="4">
    <location>
        <begin position="59"/>
        <end position="86"/>
    </location>
</feature>
<evidence type="ECO:0000256" key="3">
    <source>
        <dbReference type="ARBA" id="ARBA00022833"/>
    </source>
</evidence>
<feature type="zinc finger region" description="C3H1-type" evidence="4">
    <location>
        <begin position="7"/>
        <end position="29"/>
    </location>
</feature>
<organism evidence="6 7">
    <name type="scientific">Ambispora gerdemannii</name>
    <dbReference type="NCBI Taxonomy" id="144530"/>
    <lineage>
        <taxon>Eukaryota</taxon>
        <taxon>Fungi</taxon>
        <taxon>Fungi incertae sedis</taxon>
        <taxon>Mucoromycota</taxon>
        <taxon>Glomeromycotina</taxon>
        <taxon>Glomeromycetes</taxon>
        <taxon>Archaeosporales</taxon>
        <taxon>Ambisporaceae</taxon>
        <taxon>Ambispora</taxon>
    </lineage>
</organism>
<dbReference type="PROSITE" id="PS50103">
    <property type="entry name" value="ZF_C3H1"/>
    <property type="match status" value="2"/>
</dbReference>